<feature type="signal peptide" evidence="8">
    <location>
        <begin position="1"/>
        <end position="18"/>
    </location>
</feature>
<gene>
    <name evidence="10" type="ORF">RRG08_034019</name>
</gene>
<dbReference type="AlphaFoldDB" id="A0AAE1CMI6"/>
<evidence type="ECO:0000259" key="9">
    <source>
        <dbReference type="Pfam" id="PF13359"/>
    </source>
</evidence>
<dbReference type="EMBL" id="JAWDGP010007575">
    <property type="protein sequence ID" value="KAK3712879.1"/>
    <property type="molecule type" value="Genomic_DNA"/>
</dbReference>
<organism evidence="10 11">
    <name type="scientific">Elysia crispata</name>
    <name type="common">lettuce slug</name>
    <dbReference type="NCBI Taxonomy" id="231223"/>
    <lineage>
        <taxon>Eukaryota</taxon>
        <taxon>Metazoa</taxon>
        <taxon>Spiralia</taxon>
        <taxon>Lophotrochozoa</taxon>
        <taxon>Mollusca</taxon>
        <taxon>Gastropoda</taxon>
        <taxon>Heterobranchia</taxon>
        <taxon>Euthyneura</taxon>
        <taxon>Panpulmonata</taxon>
        <taxon>Sacoglossa</taxon>
        <taxon>Placobranchoidea</taxon>
        <taxon>Plakobranchidae</taxon>
        <taxon>Elysia</taxon>
    </lineage>
</organism>
<name>A0AAE1CMI6_9GAST</name>
<reference evidence="10" key="1">
    <citation type="journal article" date="2023" name="G3 (Bethesda)">
        <title>A reference genome for the long-term kleptoplast-retaining sea slug Elysia crispata morphotype clarki.</title>
        <authorList>
            <person name="Eastman K.E."/>
            <person name="Pendleton A.L."/>
            <person name="Shaikh M.A."/>
            <person name="Suttiyut T."/>
            <person name="Ogas R."/>
            <person name="Tomko P."/>
            <person name="Gavelis G."/>
            <person name="Widhalm J.R."/>
            <person name="Wisecaver J.H."/>
        </authorList>
    </citation>
    <scope>NUCLEOTIDE SEQUENCE</scope>
    <source>
        <strain evidence="10">ECLA1</strain>
    </source>
</reference>
<feature type="domain" description="DDE Tnp4" evidence="9">
    <location>
        <begin position="40"/>
        <end position="200"/>
    </location>
</feature>
<evidence type="ECO:0000256" key="8">
    <source>
        <dbReference type="SAM" id="SignalP"/>
    </source>
</evidence>
<keyword evidence="7" id="KW-0539">Nucleus</keyword>
<dbReference type="PANTHER" id="PTHR22930:SF284">
    <property type="entry name" value="DDE TNP4 DOMAIN-CONTAINING PROTEIN"/>
    <property type="match status" value="1"/>
</dbReference>
<evidence type="ECO:0000256" key="6">
    <source>
        <dbReference type="ARBA" id="ARBA00022801"/>
    </source>
</evidence>
<dbReference type="GO" id="GO:0046872">
    <property type="term" value="F:metal ion binding"/>
    <property type="evidence" value="ECO:0007669"/>
    <property type="project" value="UniProtKB-KW"/>
</dbReference>
<comment type="subcellular location">
    <subcellularLocation>
        <location evidence="2">Nucleus</location>
    </subcellularLocation>
</comment>
<dbReference type="Pfam" id="PF13359">
    <property type="entry name" value="DDE_Tnp_4"/>
    <property type="match status" value="1"/>
</dbReference>
<comment type="cofactor">
    <cofactor evidence="1">
        <name>a divalent metal cation</name>
        <dbReference type="ChEBI" id="CHEBI:60240"/>
    </cofactor>
</comment>
<dbReference type="GO" id="GO:0004518">
    <property type="term" value="F:nuclease activity"/>
    <property type="evidence" value="ECO:0007669"/>
    <property type="project" value="UniProtKB-KW"/>
</dbReference>
<comment type="caution">
    <text evidence="10">The sequence shown here is derived from an EMBL/GenBank/DDBJ whole genome shotgun (WGS) entry which is preliminary data.</text>
</comment>
<dbReference type="InterPro" id="IPR045249">
    <property type="entry name" value="HARBI1-like"/>
</dbReference>
<accession>A0AAE1CMI6</accession>
<evidence type="ECO:0000256" key="1">
    <source>
        <dbReference type="ARBA" id="ARBA00001968"/>
    </source>
</evidence>
<dbReference type="GO" id="GO:0005634">
    <property type="term" value="C:nucleus"/>
    <property type="evidence" value="ECO:0007669"/>
    <property type="project" value="UniProtKB-SubCell"/>
</dbReference>
<feature type="chain" id="PRO_5042254157" description="DDE Tnp4 domain-containing protein" evidence="8">
    <location>
        <begin position="19"/>
        <end position="268"/>
    </location>
</feature>
<protein>
    <recommendedName>
        <fullName evidence="9">DDE Tnp4 domain-containing protein</fullName>
    </recommendedName>
</protein>
<evidence type="ECO:0000313" key="11">
    <source>
        <dbReference type="Proteomes" id="UP001283361"/>
    </source>
</evidence>
<keyword evidence="8" id="KW-0732">Signal</keyword>
<comment type="similarity">
    <text evidence="3">Belongs to the HARBI1 family.</text>
</comment>
<evidence type="ECO:0000256" key="3">
    <source>
        <dbReference type="ARBA" id="ARBA00006958"/>
    </source>
</evidence>
<dbReference type="Proteomes" id="UP001283361">
    <property type="component" value="Unassembled WGS sequence"/>
</dbReference>
<dbReference type="InterPro" id="IPR027806">
    <property type="entry name" value="HARBI1_dom"/>
</dbReference>
<evidence type="ECO:0000256" key="5">
    <source>
        <dbReference type="ARBA" id="ARBA00022723"/>
    </source>
</evidence>
<keyword evidence="11" id="KW-1185">Reference proteome</keyword>
<dbReference type="GO" id="GO:0016787">
    <property type="term" value="F:hydrolase activity"/>
    <property type="evidence" value="ECO:0007669"/>
    <property type="project" value="UniProtKB-KW"/>
</dbReference>
<keyword evidence="4" id="KW-0540">Nuclease</keyword>
<evidence type="ECO:0000256" key="4">
    <source>
        <dbReference type="ARBA" id="ARBA00022722"/>
    </source>
</evidence>
<sequence>MSMFFFFSFFFQFPTTELEWKEIGTEFEDTWQFPNCLGCIDGKHVAITPPPHSGSFYYNYKGFYSMVLLAIANANYEFVYVNFGTNGRVSDGGVIENTDFYDQLLAGELNLPAVNPANGLPYVFISDEAFALRKDFLKPYNARTLDDSKRIFNYRLSRARRVVEYVFGIMVARFRVLKSCINVKPENIEKIVMACCVLHNYLRRKSHGYCEDLETCNVGEGLRCTDTNVVDLLPTPNRIANAEANAVRDAFKEYFNNAGSVPWQQNMI</sequence>
<evidence type="ECO:0000256" key="7">
    <source>
        <dbReference type="ARBA" id="ARBA00023242"/>
    </source>
</evidence>
<keyword evidence="6" id="KW-0378">Hydrolase</keyword>
<keyword evidence="5" id="KW-0479">Metal-binding</keyword>
<evidence type="ECO:0000313" key="10">
    <source>
        <dbReference type="EMBL" id="KAK3712879.1"/>
    </source>
</evidence>
<evidence type="ECO:0000256" key="2">
    <source>
        <dbReference type="ARBA" id="ARBA00004123"/>
    </source>
</evidence>
<proteinExistence type="inferred from homology"/>
<dbReference type="PANTHER" id="PTHR22930">
    <property type="match status" value="1"/>
</dbReference>